<proteinExistence type="predicted"/>
<dbReference type="AlphaFoldDB" id="A0A2T3G0H6"/>
<organism evidence="1 2">
    <name type="scientific">Faecalibacillus faecis</name>
    <dbReference type="NCBI Taxonomy" id="1982628"/>
    <lineage>
        <taxon>Bacteria</taxon>
        <taxon>Bacillati</taxon>
        <taxon>Bacillota</taxon>
        <taxon>Erysipelotrichia</taxon>
        <taxon>Erysipelotrichales</taxon>
        <taxon>Coprobacillaceae</taxon>
        <taxon>Faecalibacillus</taxon>
    </lineage>
</organism>
<evidence type="ECO:0000313" key="1">
    <source>
        <dbReference type="EMBL" id="PST41055.1"/>
    </source>
</evidence>
<sequence>MKTDLQRCKEIAIDFLHLDAEPTEISIIVSHPFFDSPFCSVKREIVNIFESEENMKKVMAFYEEKIINGCNCISDIFYMMRAPYRMTYFKYVKEYLDEKDFAEMLNFSWLNDENANNNINVSNKELLSYFKKANKEYLMNEDDFKVFEFLPNVVTIYRGVTDKNKDNKKALSWTLSQDKAEWFAHRFDEAGEVWKSEISKDNIFAYFDEMGEKEVIIDYNAIDDIESI</sequence>
<gene>
    <name evidence="1" type="ORF">C7U55_05280</name>
</gene>
<reference evidence="2" key="1">
    <citation type="submission" date="2018-03" db="EMBL/GenBank/DDBJ databases">
        <title>Lachnoclostridium SNUG30370 gen.nov., sp.nov., isolated from human faeces.</title>
        <authorList>
            <person name="Seo B."/>
            <person name="Jeon K."/>
            <person name="Ko G."/>
        </authorList>
    </citation>
    <scope>NUCLEOTIDE SEQUENCE [LARGE SCALE GENOMIC DNA]</scope>
    <source>
        <strain evidence="2">SNUG30370</strain>
    </source>
</reference>
<dbReference type="Proteomes" id="UP000241201">
    <property type="component" value="Unassembled WGS sequence"/>
</dbReference>
<comment type="caution">
    <text evidence="1">The sequence shown here is derived from an EMBL/GenBank/DDBJ whole genome shotgun (WGS) entry which is preliminary data.</text>
</comment>
<accession>A0A2T3G0H6</accession>
<name>A0A2T3G0H6_9FIRM</name>
<keyword evidence="2" id="KW-1185">Reference proteome</keyword>
<protein>
    <submittedName>
        <fullName evidence="1">Uncharacterized protein</fullName>
    </submittedName>
</protein>
<dbReference type="EMBL" id="PYLP01000004">
    <property type="protein sequence ID" value="PST41055.1"/>
    <property type="molecule type" value="Genomic_DNA"/>
</dbReference>
<evidence type="ECO:0000313" key="2">
    <source>
        <dbReference type="Proteomes" id="UP000241201"/>
    </source>
</evidence>